<dbReference type="EMBL" id="JACRTJ010000011">
    <property type="protein sequence ID" value="MBC8598549.1"/>
    <property type="molecule type" value="Genomic_DNA"/>
</dbReference>
<name>A0ABR7NQZ9_9FIRM</name>
<organism evidence="2 3">
    <name type="scientific">Enterocloster hominis</name>
    <name type="common">ex Liu et al. 2021</name>
    <dbReference type="NCBI Taxonomy" id="2763663"/>
    <lineage>
        <taxon>Bacteria</taxon>
        <taxon>Bacillati</taxon>
        <taxon>Bacillota</taxon>
        <taxon>Clostridia</taxon>
        <taxon>Lachnospirales</taxon>
        <taxon>Lachnospiraceae</taxon>
        <taxon>Enterocloster</taxon>
    </lineage>
</organism>
<accession>A0ABR7NQZ9</accession>
<dbReference type="InterPro" id="IPR008490">
    <property type="entry name" value="Transposase_InsH_N"/>
</dbReference>
<evidence type="ECO:0000259" key="1">
    <source>
        <dbReference type="Pfam" id="PF05598"/>
    </source>
</evidence>
<protein>
    <submittedName>
        <fullName evidence="2">Transposase</fullName>
    </submittedName>
</protein>
<dbReference type="PANTHER" id="PTHR33408:SF2">
    <property type="entry name" value="TRANSPOSASE DDE DOMAIN-CONTAINING PROTEIN"/>
    <property type="match status" value="1"/>
</dbReference>
<keyword evidence="3" id="KW-1185">Reference proteome</keyword>
<dbReference type="PANTHER" id="PTHR33408">
    <property type="entry name" value="TRANSPOSASE"/>
    <property type="match status" value="1"/>
</dbReference>
<feature type="domain" description="Transposase InsH N-terminal" evidence="1">
    <location>
        <begin position="47"/>
        <end position="137"/>
    </location>
</feature>
<proteinExistence type="predicted"/>
<reference evidence="2 3" key="1">
    <citation type="submission" date="2020-08" db="EMBL/GenBank/DDBJ databases">
        <title>Genome public.</title>
        <authorList>
            <person name="Liu C."/>
            <person name="Sun Q."/>
        </authorList>
    </citation>
    <scope>NUCLEOTIDE SEQUENCE [LARGE SCALE GENOMIC DNA]</scope>
    <source>
        <strain evidence="2 3">BX10</strain>
    </source>
</reference>
<sequence>MCKITKGRHLQKCRPSVYNLGVKQNNIPLNYTEYGTGYQLCLPINQEIQIPADDPVRLLSAVVERMDLSALYSTYSEEGRNQYSPSVLLKICILGYSRKAISSRAIEQACRENIKYMYLLNGENPPDHNTIARFRSKHLAECQDQILAEMTRVLMDMGEVSFAESAVFIDGTKIESVGNKYKFVWKKSAEKNLNRLQDTMRKELPDMLKSLGLKPRAGDVIKAKHLKKARKQICALMEKEGIQKVSGTGKRQSLHQKTLKKIEDWIGRIERYTSQIYLCGDRSSYCKTDTEATFMRMKEDHMLNGQLKPGYNVNVATVSEYIVGTYVSSDRTDTKTTIPFMEKLMKSYTAIERVVYDSGYESEENYRFFDEHPSLDLYVKPANHEQKKKKKYRTDISRRENMDYNEKDDTYTCAEGKVLIKTGTRKSKHQPVMSVKRQYMNALPAKAAQGKQNVSDQKAKLLWKNEASVLKSQNISTKSVTVWNPRS</sequence>
<dbReference type="Pfam" id="PF05598">
    <property type="entry name" value="DUF772"/>
    <property type="match status" value="1"/>
</dbReference>
<gene>
    <name evidence="2" type="ORF">H8708_04770</name>
</gene>
<evidence type="ECO:0000313" key="3">
    <source>
        <dbReference type="Proteomes" id="UP000647491"/>
    </source>
</evidence>
<dbReference type="Proteomes" id="UP000647491">
    <property type="component" value="Unassembled WGS sequence"/>
</dbReference>
<comment type="caution">
    <text evidence="2">The sequence shown here is derived from an EMBL/GenBank/DDBJ whole genome shotgun (WGS) entry which is preliminary data.</text>
</comment>
<evidence type="ECO:0000313" key="2">
    <source>
        <dbReference type="EMBL" id="MBC8598549.1"/>
    </source>
</evidence>